<reference evidence="8" key="1">
    <citation type="submission" date="2013-05" db="EMBL/GenBank/DDBJ databases">
        <title>The Genome sequence of Mucor circinelloides f. circinelloides 1006PhL.</title>
        <authorList>
            <consortium name="The Broad Institute Genomics Platform"/>
            <person name="Cuomo C."/>
            <person name="Earl A."/>
            <person name="Findley K."/>
            <person name="Lee S.C."/>
            <person name="Walker B."/>
            <person name="Young S."/>
            <person name="Zeng Q."/>
            <person name="Gargeya S."/>
            <person name="Fitzgerald M."/>
            <person name="Haas B."/>
            <person name="Abouelleil A."/>
            <person name="Allen A.W."/>
            <person name="Alvarado L."/>
            <person name="Arachchi H.M."/>
            <person name="Berlin A.M."/>
            <person name="Chapman S.B."/>
            <person name="Gainer-Dewar J."/>
            <person name="Goldberg J."/>
            <person name="Griggs A."/>
            <person name="Gujja S."/>
            <person name="Hansen M."/>
            <person name="Howarth C."/>
            <person name="Imamovic A."/>
            <person name="Ireland A."/>
            <person name="Larimer J."/>
            <person name="McCowan C."/>
            <person name="Murphy C."/>
            <person name="Pearson M."/>
            <person name="Poon T.W."/>
            <person name="Priest M."/>
            <person name="Roberts A."/>
            <person name="Saif S."/>
            <person name="Shea T."/>
            <person name="Sisk P."/>
            <person name="Sykes S."/>
            <person name="Wortman J."/>
            <person name="Nusbaum C."/>
            <person name="Birren B."/>
        </authorList>
    </citation>
    <scope>NUCLEOTIDE SEQUENCE [LARGE SCALE GENOMIC DNA]</scope>
    <source>
        <strain evidence="8">1006PhL</strain>
    </source>
</reference>
<evidence type="ECO:0000256" key="4">
    <source>
        <dbReference type="ARBA" id="ARBA00023136"/>
    </source>
</evidence>
<feature type="transmembrane region" description="Helical" evidence="5">
    <location>
        <begin position="43"/>
        <end position="63"/>
    </location>
</feature>
<feature type="transmembrane region" description="Helical" evidence="5">
    <location>
        <begin position="404"/>
        <end position="430"/>
    </location>
</feature>
<dbReference type="InterPro" id="IPR036259">
    <property type="entry name" value="MFS_trans_sf"/>
</dbReference>
<dbReference type="SUPFAM" id="SSF103473">
    <property type="entry name" value="MFS general substrate transporter"/>
    <property type="match status" value="1"/>
</dbReference>
<evidence type="ECO:0000259" key="6">
    <source>
        <dbReference type="PROSITE" id="PS50850"/>
    </source>
</evidence>
<evidence type="ECO:0000256" key="2">
    <source>
        <dbReference type="ARBA" id="ARBA00022692"/>
    </source>
</evidence>
<dbReference type="PANTHER" id="PTHR23502">
    <property type="entry name" value="MAJOR FACILITATOR SUPERFAMILY"/>
    <property type="match status" value="1"/>
</dbReference>
<dbReference type="eggNOG" id="KOG0255">
    <property type="taxonomic scope" value="Eukaryota"/>
</dbReference>
<feature type="transmembrane region" description="Helical" evidence="5">
    <location>
        <begin position="375"/>
        <end position="398"/>
    </location>
</feature>
<dbReference type="OrthoDB" id="3936150at2759"/>
<dbReference type="PROSITE" id="PS50850">
    <property type="entry name" value="MFS"/>
    <property type="match status" value="1"/>
</dbReference>
<dbReference type="AlphaFoldDB" id="S2J4X3"/>
<feature type="transmembrane region" description="Helical" evidence="5">
    <location>
        <begin position="173"/>
        <end position="194"/>
    </location>
</feature>
<keyword evidence="4 5" id="KW-0472">Membrane</keyword>
<dbReference type="OMA" id="RYGISCI"/>
<dbReference type="InterPro" id="IPR020846">
    <property type="entry name" value="MFS_dom"/>
</dbReference>
<sequence>MNSPAEKQPDKMTKLKTYFKQKCMFAPLVDADPRLLPPRVKTGIVACVALVACTAGFASTIYFPGLPYVTKELHAQPMATTLTAALFVLFLGIAPVVWASISEHFQVRRSLFLIAMVIFTVTSIGAAYVHNIWALVVVRCIQSVGVACGQSLGAGYIADLYPVEERGAAFGKYMFGAILGPVSGPIVGGFLIMSPLGWRATFWFCFALGIFIFLITFFFTPETFRVDAKFDIELPVVNNERLNFAASTKETLNSSEMSITTTITDDKSFATIEDKNQVKKRFSPFTAFFLLRHPFIFLASVVAALFFAAMFATEAILPDAFKEVYGLSSWQTGLCYLGAGIGNLSGAVLGSRVSDRLLIRSRRLRGGAHKAEDRLTANIWIAGFIFGPLGNLLFGWVVEHRLSLWGAIIAFGIQCFGTVQVVTVVTAYLVDALPGRGASATAAATFIRYGISCILSLISTPMIATLGAGWTCTLFACLSWLGMLIALILKLWGDRLRAWSGF</sequence>
<evidence type="ECO:0000256" key="5">
    <source>
        <dbReference type="SAM" id="Phobius"/>
    </source>
</evidence>
<dbReference type="EMBL" id="KE124081">
    <property type="protein sequence ID" value="EPB83187.1"/>
    <property type="molecule type" value="Genomic_DNA"/>
</dbReference>
<feature type="transmembrane region" description="Helical" evidence="5">
    <location>
        <begin position="111"/>
        <end position="130"/>
    </location>
</feature>
<gene>
    <name evidence="7" type="ORF">HMPREF1544_10080</name>
</gene>
<dbReference type="PANTHER" id="PTHR23502:SF5">
    <property type="entry name" value="QUINIDINE RESISTANCE PROTEIN 3"/>
    <property type="match status" value="1"/>
</dbReference>
<evidence type="ECO:0000313" key="8">
    <source>
        <dbReference type="Proteomes" id="UP000014254"/>
    </source>
</evidence>
<evidence type="ECO:0000256" key="3">
    <source>
        <dbReference type="ARBA" id="ARBA00022989"/>
    </source>
</evidence>
<proteinExistence type="predicted"/>
<dbReference type="Gene3D" id="1.20.1720.10">
    <property type="entry name" value="Multidrug resistance protein D"/>
    <property type="match status" value="1"/>
</dbReference>
<dbReference type="Proteomes" id="UP000014254">
    <property type="component" value="Unassembled WGS sequence"/>
</dbReference>
<protein>
    <recommendedName>
        <fullName evidence="6">Major facilitator superfamily (MFS) profile domain-containing protein</fullName>
    </recommendedName>
</protein>
<organism evidence="7 8">
    <name type="scientific">Mucor circinelloides f. circinelloides (strain 1006PhL)</name>
    <name type="common">Mucormycosis agent</name>
    <name type="synonym">Calyptromyces circinelloides</name>
    <dbReference type="NCBI Taxonomy" id="1220926"/>
    <lineage>
        <taxon>Eukaryota</taxon>
        <taxon>Fungi</taxon>
        <taxon>Fungi incertae sedis</taxon>
        <taxon>Mucoromycota</taxon>
        <taxon>Mucoromycotina</taxon>
        <taxon>Mucoromycetes</taxon>
        <taxon>Mucorales</taxon>
        <taxon>Mucorineae</taxon>
        <taxon>Mucoraceae</taxon>
        <taxon>Mucor</taxon>
    </lineage>
</organism>
<feature type="transmembrane region" description="Helical" evidence="5">
    <location>
        <begin position="200"/>
        <end position="219"/>
    </location>
</feature>
<evidence type="ECO:0000313" key="7">
    <source>
        <dbReference type="EMBL" id="EPB83187.1"/>
    </source>
</evidence>
<feature type="transmembrane region" description="Helical" evidence="5">
    <location>
        <begin position="136"/>
        <end position="161"/>
    </location>
</feature>
<feature type="domain" description="Major facilitator superfamily (MFS) profile" evidence="6">
    <location>
        <begin position="44"/>
        <end position="494"/>
    </location>
</feature>
<dbReference type="VEuPathDB" id="FungiDB:HMPREF1544_10080"/>
<dbReference type="Gene3D" id="1.20.1250.20">
    <property type="entry name" value="MFS general substrate transporter like domains"/>
    <property type="match status" value="1"/>
</dbReference>
<evidence type="ECO:0000256" key="1">
    <source>
        <dbReference type="ARBA" id="ARBA00004141"/>
    </source>
</evidence>
<dbReference type="GO" id="GO:0005886">
    <property type="term" value="C:plasma membrane"/>
    <property type="evidence" value="ECO:0007669"/>
    <property type="project" value="TreeGrafter"/>
</dbReference>
<dbReference type="InParanoid" id="S2J4X3"/>
<name>S2J4X3_MUCC1</name>
<keyword evidence="3 5" id="KW-1133">Transmembrane helix</keyword>
<feature type="transmembrane region" description="Helical" evidence="5">
    <location>
        <begin position="442"/>
        <end position="462"/>
    </location>
</feature>
<dbReference type="STRING" id="1220926.S2J4X3"/>
<keyword evidence="2 5" id="KW-0812">Transmembrane</keyword>
<dbReference type="Pfam" id="PF07690">
    <property type="entry name" value="MFS_1"/>
    <property type="match status" value="1"/>
</dbReference>
<feature type="transmembrane region" description="Helical" evidence="5">
    <location>
        <begin position="75"/>
        <end position="99"/>
    </location>
</feature>
<comment type="subcellular location">
    <subcellularLocation>
        <location evidence="1">Membrane</location>
        <topology evidence="1">Multi-pass membrane protein</topology>
    </subcellularLocation>
</comment>
<feature type="transmembrane region" description="Helical" evidence="5">
    <location>
        <begin position="468"/>
        <end position="489"/>
    </location>
</feature>
<accession>S2J4X3</accession>
<dbReference type="InterPro" id="IPR011701">
    <property type="entry name" value="MFS"/>
</dbReference>
<dbReference type="GO" id="GO:0022857">
    <property type="term" value="F:transmembrane transporter activity"/>
    <property type="evidence" value="ECO:0007669"/>
    <property type="project" value="InterPro"/>
</dbReference>
<feature type="transmembrane region" description="Helical" evidence="5">
    <location>
        <begin position="330"/>
        <end position="354"/>
    </location>
</feature>
<keyword evidence="8" id="KW-1185">Reference proteome</keyword>
<feature type="transmembrane region" description="Helical" evidence="5">
    <location>
        <begin position="289"/>
        <end position="310"/>
    </location>
</feature>